<sequence>MASNTSNDKDAEISKFFVNEDRSQGVDAFEAADLDIPNTARPDNISPLAYTFAEQEEGKGSSSRRFVPTPRTERRFTPTLRPESKSEMKTSSEPQKIPRNEWLCCQCGVPNPLVGPACWQCKVHRACHNCSAA</sequence>
<evidence type="ECO:0000256" key="3">
    <source>
        <dbReference type="ARBA" id="ARBA00022833"/>
    </source>
</evidence>
<proteinExistence type="predicted"/>
<accession>A0AAD9S770</accession>
<name>A0AAD9S770_PHOAM</name>
<feature type="region of interest" description="Disordered" evidence="4">
    <location>
        <begin position="53"/>
        <end position="95"/>
    </location>
</feature>
<feature type="compositionally biased region" description="Basic and acidic residues" evidence="4">
    <location>
        <begin position="71"/>
        <end position="90"/>
    </location>
</feature>
<dbReference type="Proteomes" id="UP001265746">
    <property type="component" value="Unassembled WGS sequence"/>
</dbReference>
<gene>
    <name evidence="6" type="ORF">N8I77_010569</name>
</gene>
<protein>
    <recommendedName>
        <fullName evidence="5">RanBP2-type domain-containing protein</fullName>
    </recommendedName>
</protein>
<feature type="domain" description="RanBP2-type" evidence="5">
    <location>
        <begin position="102"/>
        <end position="121"/>
    </location>
</feature>
<keyword evidence="2" id="KW-0863">Zinc-finger</keyword>
<keyword evidence="3" id="KW-0862">Zinc</keyword>
<evidence type="ECO:0000259" key="5">
    <source>
        <dbReference type="PROSITE" id="PS01358"/>
    </source>
</evidence>
<evidence type="ECO:0000256" key="4">
    <source>
        <dbReference type="SAM" id="MobiDB-lite"/>
    </source>
</evidence>
<keyword evidence="7" id="KW-1185">Reference proteome</keyword>
<reference evidence="6" key="1">
    <citation type="submission" date="2023-06" db="EMBL/GenBank/DDBJ databases">
        <authorList>
            <person name="Noh H."/>
        </authorList>
    </citation>
    <scope>NUCLEOTIDE SEQUENCE</scope>
    <source>
        <strain evidence="6">DUCC20226</strain>
    </source>
</reference>
<dbReference type="GO" id="GO:0008270">
    <property type="term" value="F:zinc ion binding"/>
    <property type="evidence" value="ECO:0007669"/>
    <property type="project" value="UniProtKB-KW"/>
</dbReference>
<evidence type="ECO:0000256" key="2">
    <source>
        <dbReference type="ARBA" id="ARBA00022771"/>
    </source>
</evidence>
<evidence type="ECO:0000256" key="1">
    <source>
        <dbReference type="ARBA" id="ARBA00022723"/>
    </source>
</evidence>
<dbReference type="InterPro" id="IPR001876">
    <property type="entry name" value="Znf_RanBP2"/>
</dbReference>
<organism evidence="6 7">
    <name type="scientific">Phomopsis amygdali</name>
    <name type="common">Fusicoccum amygdali</name>
    <dbReference type="NCBI Taxonomy" id="1214568"/>
    <lineage>
        <taxon>Eukaryota</taxon>
        <taxon>Fungi</taxon>
        <taxon>Dikarya</taxon>
        <taxon>Ascomycota</taxon>
        <taxon>Pezizomycotina</taxon>
        <taxon>Sordariomycetes</taxon>
        <taxon>Sordariomycetidae</taxon>
        <taxon>Diaporthales</taxon>
        <taxon>Diaporthaceae</taxon>
        <taxon>Diaporthe</taxon>
    </lineage>
</organism>
<evidence type="ECO:0000313" key="6">
    <source>
        <dbReference type="EMBL" id="KAK2601097.1"/>
    </source>
</evidence>
<keyword evidence="1" id="KW-0479">Metal-binding</keyword>
<dbReference type="PROSITE" id="PS01358">
    <property type="entry name" value="ZF_RANBP2_1"/>
    <property type="match status" value="1"/>
</dbReference>
<dbReference type="AlphaFoldDB" id="A0AAD9S770"/>
<comment type="caution">
    <text evidence="6">The sequence shown here is derived from an EMBL/GenBank/DDBJ whole genome shotgun (WGS) entry which is preliminary data.</text>
</comment>
<dbReference type="EMBL" id="JAUJFL010000006">
    <property type="protein sequence ID" value="KAK2601097.1"/>
    <property type="molecule type" value="Genomic_DNA"/>
</dbReference>
<evidence type="ECO:0000313" key="7">
    <source>
        <dbReference type="Proteomes" id="UP001265746"/>
    </source>
</evidence>